<dbReference type="EMBL" id="QGMH01000008">
    <property type="protein sequence ID" value="TVY30338.1"/>
    <property type="molecule type" value="Genomic_DNA"/>
</dbReference>
<dbReference type="Gene3D" id="1.25.40.20">
    <property type="entry name" value="Ankyrin repeat-containing domain"/>
    <property type="match status" value="3"/>
</dbReference>
<dbReference type="PANTHER" id="PTHR24198:SF165">
    <property type="entry name" value="ANKYRIN REPEAT-CONTAINING PROTEIN-RELATED"/>
    <property type="match status" value="1"/>
</dbReference>
<evidence type="ECO:0000313" key="4">
    <source>
        <dbReference type="EMBL" id="TVY30338.1"/>
    </source>
</evidence>
<dbReference type="PROSITE" id="PS50088">
    <property type="entry name" value="ANK_REPEAT"/>
    <property type="match status" value="5"/>
</dbReference>
<dbReference type="OrthoDB" id="194358at2759"/>
<protein>
    <submittedName>
        <fullName evidence="4">Ankyrin-1</fullName>
    </submittedName>
</protein>
<feature type="repeat" description="ANK" evidence="3">
    <location>
        <begin position="79"/>
        <end position="111"/>
    </location>
</feature>
<sequence>MARLLSKEVAVTVSGDARVKTIGDSALLSAIQKRDIEMLQFLIEAGANVNVYTDEGWWADPWTITRRKWDSVLNEEGWGKVTALSLAVASSQTDLLRILLEGNADVHVQTLCRTEYFPTQYPAEEYWSKVEETFVGTALQAAAARGSTEMVRMLLEKGSNINEALQGQNGRTALQAAVGGGYVDTASFLLEHGADANASATNSEPARTALLTATESKNLALVELLLDFHADMSALAWHPDAETLMSVIEAARAQRSRSDVVRILDYEGADAAKDAAGFKKAQLCHAIQRGDIEAVYHLVDSGACIDAKPVEEVCWLEMPGDDDLMENKFDENWNRKLKRRELRSSSRRATMLHMAITSEAAVDPLIFIYVYQKIDHTREHHMNENLEPFLPSAVKWRRFELVDFLLKSDVDVDIVDTPWGRPQKLTALSSAARSDDIEMASILLERGANINSIALESSLMLNHLPATSQRFKVAKLLLSRGALVNRPLNKSEDTPLQIAAG</sequence>
<evidence type="ECO:0000256" key="1">
    <source>
        <dbReference type="ARBA" id="ARBA00022737"/>
    </source>
</evidence>
<keyword evidence="2 3" id="KW-0040">ANK repeat</keyword>
<dbReference type="InterPro" id="IPR002110">
    <property type="entry name" value="Ankyrin_rpt"/>
</dbReference>
<evidence type="ECO:0000256" key="3">
    <source>
        <dbReference type="PROSITE-ProRule" id="PRU00023"/>
    </source>
</evidence>
<dbReference type="Proteomes" id="UP000431533">
    <property type="component" value="Unassembled WGS sequence"/>
</dbReference>
<dbReference type="GeneID" id="41981779"/>
<dbReference type="PROSITE" id="PS50297">
    <property type="entry name" value="ANK_REP_REGION"/>
    <property type="match status" value="4"/>
</dbReference>
<evidence type="ECO:0000256" key="2">
    <source>
        <dbReference type="ARBA" id="ARBA00023043"/>
    </source>
</evidence>
<evidence type="ECO:0000313" key="5">
    <source>
        <dbReference type="Proteomes" id="UP000431533"/>
    </source>
</evidence>
<dbReference type="Pfam" id="PF12796">
    <property type="entry name" value="Ank_2"/>
    <property type="match status" value="2"/>
</dbReference>
<comment type="caution">
    <text evidence="4">The sequence shown here is derived from an EMBL/GenBank/DDBJ whole genome shotgun (WGS) entry which is preliminary data.</text>
</comment>
<dbReference type="PANTHER" id="PTHR24198">
    <property type="entry name" value="ANKYRIN REPEAT AND PROTEIN KINASE DOMAIN-CONTAINING PROTEIN"/>
    <property type="match status" value="1"/>
</dbReference>
<dbReference type="RefSeq" id="XP_031009124.1">
    <property type="nucleotide sequence ID" value="XM_031146561.1"/>
</dbReference>
<feature type="repeat" description="ANK" evidence="3">
    <location>
        <begin position="423"/>
        <end position="455"/>
    </location>
</feature>
<accession>A0A8H8RA33</accession>
<dbReference type="Pfam" id="PF00023">
    <property type="entry name" value="Ank"/>
    <property type="match status" value="1"/>
</dbReference>
<dbReference type="SMART" id="SM00248">
    <property type="entry name" value="ANK"/>
    <property type="match status" value="8"/>
</dbReference>
<feature type="repeat" description="ANK" evidence="3">
    <location>
        <begin position="22"/>
        <end position="54"/>
    </location>
</feature>
<keyword evidence="5" id="KW-1185">Reference proteome</keyword>
<name>A0A8H8RA33_9HELO</name>
<keyword evidence="1" id="KW-0677">Repeat</keyword>
<dbReference type="InterPro" id="IPR036770">
    <property type="entry name" value="Ankyrin_rpt-contain_sf"/>
</dbReference>
<dbReference type="GO" id="GO:0005737">
    <property type="term" value="C:cytoplasm"/>
    <property type="evidence" value="ECO:0007669"/>
    <property type="project" value="TreeGrafter"/>
</dbReference>
<feature type="repeat" description="ANK" evidence="3">
    <location>
        <begin position="169"/>
        <end position="201"/>
    </location>
</feature>
<feature type="repeat" description="ANK" evidence="3">
    <location>
        <begin position="137"/>
        <end position="166"/>
    </location>
</feature>
<dbReference type="SUPFAM" id="SSF48403">
    <property type="entry name" value="Ankyrin repeat"/>
    <property type="match status" value="2"/>
</dbReference>
<gene>
    <name evidence="4" type="primary">ANK1_3</name>
    <name evidence="4" type="ORF">LHYA1_G001581</name>
</gene>
<organism evidence="4 5">
    <name type="scientific">Lachnellula hyalina</name>
    <dbReference type="NCBI Taxonomy" id="1316788"/>
    <lineage>
        <taxon>Eukaryota</taxon>
        <taxon>Fungi</taxon>
        <taxon>Dikarya</taxon>
        <taxon>Ascomycota</taxon>
        <taxon>Pezizomycotina</taxon>
        <taxon>Leotiomycetes</taxon>
        <taxon>Helotiales</taxon>
        <taxon>Lachnaceae</taxon>
        <taxon>Lachnellula</taxon>
    </lineage>
</organism>
<dbReference type="AlphaFoldDB" id="A0A8H8RA33"/>
<proteinExistence type="predicted"/>
<reference evidence="4 5" key="1">
    <citation type="submission" date="2018-05" db="EMBL/GenBank/DDBJ databases">
        <title>Genome sequencing and assembly of the regulated plant pathogen Lachnellula willkommii and related sister species for the development of diagnostic species identification markers.</title>
        <authorList>
            <person name="Giroux E."/>
            <person name="Bilodeau G."/>
        </authorList>
    </citation>
    <scope>NUCLEOTIDE SEQUENCE [LARGE SCALE GENOMIC DNA]</scope>
    <source>
        <strain evidence="4 5">CBS 185.66</strain>
    </source>
</reference>